<keyword evidence="5 10" id="KW-0812">Transmembrane</keyword>
<dbReference type="PANTHER" id="PTHR31030">
    <property type="entry name" value="PLASMA MEMBRANE FUSION PROTEIN PRM1"/>
    <property type="match status" value="1"/>
</dbReference>
<proteinExistence type="inferred from homology"/>
<sequence length="725" mass="79521">MNIGKPPSYTRSRIQNWFETHHPRHTKTQIRPYLGVKTRATLALLAPLVIGTLFAVIAIAAARSSVDGIVGSVLKTANSTCRQVQSRAEDVLNMPLKAQQKLGQQVQDTTTGMISGLESILLLLLKAIPIVIMFFIDFYRALLLCFIQLVVQAALAAVTELVKLASDAIEDVAHGIGDAISGAFNLANDAIDGINDLISWTGQSVDQIDAPSLDSLNNFEMPSSVQDTLDDVNDNLPDLEDLRNYLEELISTPFNNLSNDVSSKFDGYKSSARSTNALASTSSPQSLSFCSEMDLSLVTDLGSMLKKIGLWVIIALSLFAFVYSLVLAYIERRRYRQSKEIIEEYEYGNDSKRLAELISSESNPYVYKWTRRMPALRRDGIRWFALIVSHPYALTLLSMGGVGLLSAGVQYSLVDRVQDSFAARARSAYDATERKLGQSLTTATIGGLSNNTNDAIASIESTINDDIFGWLDDGVIPINDTLTAFEDGLNDAVGTAFNGTFIEDAISNYVQCVIGSKLDALESGLTWIHDNAHVNLSRVPDDLFDVSSSLSSAMSPLRDSIVGNRSTGEEGIVDKIAEAYKRQLRTNIITFGALLCIYLFITFVAAVIVTVSAIRRRHQNDPDDEPQYVFLAGEEPERIRHGGGGEGVEVLRGGEDEKMAAEMETTPVVLVNPPTPERTTTIVPSPAYSNRISWVYDAEHPELSAIRLSTLNHLNYVIDSERRNA</sequence>
<evidence type="ECO:0000256" key="1">
    <source>
        <dbReference type="ARBA" id="ARBA00002512"/>
    </source>
</evidence>
<feature type="transmembrane region" description="Helical" evidence="10">
    <location>
        <begin position="119"/>
        <end position="136"/>
    </location>
</feature>
<dbReference type="EMBL" id="SPNW01000048">
    <property type="protein sequence ID" value="TIA87756.1"/>
    <property type="molecule type" value="Genomic_DNA"/>
</dbReference>
<feature type="transmembrane region" description="Helical" evidence="10">
    <location>
        <begin position="308"/>
        <end position="330"/>
    </location>
</feature>
<dbReference type="InterPro" id="IPR026777">
    <property type="entry name" value="PRM1"/>
</dbReference>
<evidence type="ECO:0000256" key="10">
    <source>
        <dbReference type="RuleBase" id="RU366035"/>
    </source>
</evidence>
<keyword evidence="6 10" id="KW-0184">Conjugation</keyword>
<evidence type="ECO:0000313" key="11">
    <source>
        <dbReference type="EMBL" id="TIA87756.1"/>
    </source>
</evidence>
<name>A0A4T0FLY2_9BASI</name>
<feature type="transmembrane region" description="Helical" evidence="10">
    <location>
        <begin position="588"/>
        <end position="611"/>
    </location>
</feature>
<evidence type="ECO:0000256" key="6">
    <source>
        <dbReference type="ARBA" id="ARBA00022971"/>
    </source>
</evidence>
<dbReference type="GO" id="GO:0043332">
    <property type="term" value="C:mating projection tip"/>
    <property type="evidence" value="ECO:0007669"/>
    <property type="project" value="UniProtKB-UniRule"/>
</dbReference>
<comment type="function">
    <text evidence="1 10">Involved in cell fusion during mating by stabilizing the plasma membrane fusion event.</text>
</comment>
<dbReference type="GO" id="GO:0005886">
    <property type="term" value="C:plasma membrane"/>
    <property type="evidence" value="ECO:0007669"/>
    <property type="project" value="UniProtKB-SubCell"/>
</dbReference>
<protein>
    <recommendedName>
        <fullName evidence="10">Plasma membrane fusion protein PRM1</fullName>
    </recommendedName>
</protein>
<dbReference type="OrthoDB" id="10248838at2759"/>
<feature type="transmembrane region" description="Helical" evidence="10">
    <location>
        <begin position="381"/>
        <end position="405"/>
    </location>
</feature>
<dbReference type="PANTHER" id="PTHR31030:SF1">
    <property type="entry name" value="PLASMA MEMBRANE FUSION PROTEIN PRM1"/>
    <property type="match status" value="1"/>
</dbReference>
<evidence type="ECO:0000256" key="3">
    <source>
        <dbReference type="ARBA" id="ARBA00010780"/>
    </source>
</evidence>
<keyword evidence="8 10" id="KW-0472">Membrane</keyword>
<dbReference type="Proteomes" id="UP000310189">
    <property type="component" value="Unassembled WGS sequence"/>
</dbReference>
<feature type="transmembrane region" description="Helical" evidence="10">
    <location>
        <begin position="40"/>
        <end position="62"/>
    </location>
</feature>
<dbReference type="GO" id="GO:0032220">
    <property type="term" value="P:plasma membrane fusion involved in cytogamy"/>
    <property type="evidence" value="ECO:0007669"/>
    <property type="project" value="TreeGrafter"/>
</dbReference>
<evidence type="ECO:0000256" key="9">
    <source>
        <dbReference type="ARBA" id="ARBA00023180"/>
    </source>
</evidence>
<evidence type="ECO:0000256" key="2">
    <source>
        <dbReference type="ARBA" id="ARBA00004651"/>
    </source>
</evidence>
<evidence type="ECO:0000256" key="4">
    <source>
        <dbReference type="ARBA" id="ARBA00022475"/>
    </source>
</evidence>
<comment type="subcellular location">
    <subcellularLocation>
        <location evidence="2 10">Cell membrane</location>
        <topology evidence="2 10">Multi-pass membrane protein</topology>
    </subcellularLocation>
</comment>
<dbReference type="AlphaFoldDB" id="A0A4T0FLY2"/>
<keyword evidence="12" id="KW-1185">Reference proteome</keyword>
<evidence type="ECO:0000256" key="8">
    <source>
        <dbReference type="ARBA" id="ARBA00023136"/>
    </source>
</evidence>
<accession>A0A4T0FLY2</accession>
<evidence type="ECO:0000313" key="12">
    <source>
        <dbReference type="Proteomes" id="UP000310189"/>
    </source>
</evidence>
<organism evidence="11 12">
    <name type="scientific">Wallemia hederae</name>
    <dbReference type="NCBI Taxonomy" id="1540922"/>
    <lineage>
        <taxon>Eukaryota</taxon>
        <taxon>Fungi</taxon>
        <taxon>Dikarya</taxon>
        <taxon>Basidiomycota</taxon>
        <taxon>Wallemiomycotina</taxon>
        <taxon>Wallemiomycetes</taxon>
        <taxon>Wallemiales</taxon>
        <taxon>Wallemiaceae</taxon>
        <taxon>Wallemia</taxon>
    </lineage>
</organism>
<evidence type="ECO:0000256" key="7">
    <source>
        <dbReference type="ARBA" id="ARBA00022989"/>
    </source>
</evidence>
<comment type="similarity">
    <text evidence="3 10">Belongs to the PRM1 family.</text>
</comment>
<keyword evidence="7 10" id="KW-1133">Transmembrane helix</keyword>
<gene>
    <name evidence="11" type="ORF">E3P99_02984</name>
</gene>
<reference evidence="11 12" key="1">
    <citation type="submission" date="2019-03" db="EMBL/GenBank/DDBJ databases">
        <title>Sequencing 23 genomes of Wallemia ichthyophaga.</title>
        <authorList>
            <person name="Gostincar C."/>
        </authorList>
    </citation>
    <scope>NUCLEOTIDE SEQUENCE [LARGE SCALE GENOMIC DNA]</scope>
    <source>
        <strain evidence="11 12">EXF-5753</strain>
    </source>
</reference>
<keyword evidence="9" id="KW-0325">Glycoprotein</keyword>
<comment type="caution">
    <text evidence="11">The sequence shown here is derived from an EMBL/GenBank/DDBJ whole genome shotgun (WGS) entry which is preliminary data.</text>
</comment>
<keyword evidence="4 10" id="KW-1003">Cell membrane</keyword>
<evidence type="ECO:0000256" key="5">
    <source>
        <dbReference type="ARBA" id="ARBA00022692"/>
    </source>
</evidence>